<protein>
    <submittedName>
        <fullName evidence="1">Uncharacterized protein</fullName>
    </submittedName>
</protein>
<name>A0AAV1MIT3_9CAUD</name>
<organism evidence="1 2">
    <name type="scientific">Klebsiella phage vB_Kpn_K22PH164C1</name>
    <dbReference type="NCBI Taxonomy" id="3071617"/>
    <lineage>
        <taxon>Viruses</taxon>
        <taxon>Duplodnaviria</taxon>
        <taxon>Heunggongvirae</taxon>
        <taxon>Uroviricota</taxon>
        <taxon>Caudoviricetes</taxon>
        <taxon>Autographivirales</taxon>
        <taxon>Autosignataviridae</taxon>
        <taxon>Molineuxvirinae</taxon>
        <taxon>Gansuvirus</taxon>
        <taxon>Gansuvirus K22PH164C1</taxon>
    </lineage>
</organism>
<sequence length="55" mass="5977">MSNVLDKPGIPINYTMVCTIECTKVVVGRLSCGVPLIFSPTGETTIPGMHYDYTI</sequence>
<evidence type="ECO:0000313" key="1">
    <source>
        <dbReference type="EMBL" id="CAK6604013.1"/>
    </source>
</evidence>
<dbReference type="Proteomes" id="UP001497402">
    <property type="component" value="Chromosome"/>
</dbReference>
<reference evidence="1 2" key="1">
    <citation type="submission" date="2023-10" db="EMBL/GenBank/DDBJ databases">
        <authorList>
            <person name="Robby Concha-Eloko"/>
            <person name="Pilar Barberan- Martinez"/>
            <person name="Rafael Sanjuan"/>
            <person name="Pilar Domingo-Calap"/>
        </authorList>
    </citation>
    <scope>NUCLEOTIDE SEQUENCE [LARGE SCALE GENOMIC DNA]</scope>
</reference>
<accession>A0AAV1MIT3</accession>
<evidence type="ECO:0000313" key="2">
    <source>
        <dbReference type="Proteomes" id="UP001497402"/>
    </source>
</evidence>
<proteinExistence type="predicted"/>
<dbReference type="EMBL" id="OY979398">
    <property type="protein sequence ID" value="CAK6604013.1"/>
    <property type="molecule type" value="Genomic_DNA"/>
</dbReference>
<keyword evidence="2" id="KW-1185">Reference proteome</keyword>
<gene>
    <name evidence="1" type="ORF">K22PH164C1_LOCUS12</name>
</gene>